<dbReference type="InterPro" id="IPR046541">
    <property type="entry name" value="DUF6606"/>
</dbReference>
<dbReference type="PANTHER" id="PTHR13367">
    <property type="entry name" value="UBIQUITIN THIOESTERASE"/>
    <property type="match status" value="1"/>
</dbReference>
<dbReference type="InterPro" id="IPR051346">
    <property type="entry name" value="OTU_Deubiquitinase"/>
</dbReference>
<dbReference type="Pfam" id="PF20255">
    <property type="entry name" value="DUF6606"/>
    <property type="match status" value="1"/>
</dbReference>
<evidence type="ECO:0000256" key="6">
    <source>
        <dbReference type="ARBA" id="ARBA00022807"/>
    </source>
</evidence>
<protein>
    <recommendedName>
        <fullName evidence="2">ubiquitinyl hydrolase 1</fullName>
        <ecNumber evidence="2">3.4.19.12</ecNumber>
    </recommendedName>
</protein>
<feature type="domain" description="DUF3645" evidence="9">
    <location>
        <begin position="2378"/>
        <end position="2411"/>
    </location>
</feature>
<feature type="domain" description="DUF3638" evidence="8">
    <location>
        <begin position="2022"/>
        <end position="2257"/>
    </location>
</feature>
<evidence type="ECO:0000256" key="7">
    <source>
        <dbReference type="SAM" id="MobiDB-lite"/>
    </source>
</evidence>
<evidence type="ECO:0000259" key="8">
    <source>
        <dbReference type="Pfam" id="PF12340"/>
    </source>
</evidence>
<comment type="catalytic activity">
    <reaction evidence="1">
        <text>Thiol-dependent hydrolysis of ester, thioester, amide, peptide and isopeptide bonds formed by the C-terminal Gly of ubiquitin (a 76-residue protein attached to proteins as an intracellular targeting signal).</text>
        <dbReference type="EC" id="3.4.19.12"/>
    </reaction>
</comment>
<feature type="domain" description="DUF6606" evidence="10">
    <location>
        <begin position="15"/>
        <end position="281"/>
    </location>
</feature>
<evidence type="ECO:0000256" key="5">
    <source>
        <dbReference type="ARBA" id="ARBA00022801"/>
    </source>
</evidence>
<accession>A0A3N4L3A6</accession>
<dbReference type="PANTHER" id="PTHR13367:SF34">
    <property type="match status" value="1"/>
</dbReference>
<evidence type="ECO:0000259" key="10">
    <source>
        <dbReference type="Pfam" id="PF20255"/>
    </source>
</evidence>
<dbReference type="EMBL" id="ML119114">
    <property type="protein sequence ID" value="RPB15111.1"/>
    <property type="molecule type" value="Genomic_DNA"/>
</dbReference>
<keyword evidence="3" id="KW-0645">Protease</keyword>
<reference evidence="11 12" key="1">
    <citation type="journal article" date="2018" name="Nat. Ecol. Evol.">
        <title>Pezizomycetes genomes reveal the molecular basis of ectomycorrhizal truffle lifestyle.</title>
        <authorList>
            <person name="Murat C."/>
            <person name="Payen T."/>
            <person name="Noel B."/>
            <person name="Kuo A."/>
            <person name="Morin E."/>
            <person name="Chen J."/>
            <person name="Kohler A."/>
            <person name="Krizsan K."/>
            <person name="Balestrini R."/>
            <person name="Da Silva C."/>
            <person name="Montanini B."/>
            <person name="Hainaut M."/>
            <person name="Levati E."/>
            <person name="Barry K.W."/>
            <person name="Belfiori B."/>
            <person name="Cichocki N."/>
            <person name="Clum A."/>
            <person name="Dockter R.B."/>
            <person name="Fauchery L."/>
            <person name="Guy J."/>
            <person name="Iotti M."/>
            <person name="Le Tacon F."/>
            <person name="Lindquist E.A."/>
            <person name="Lipzen A."/>
            <person name="Malagnac F."/>
            <person name="Mello A."/>
            <person name="Molinier V."/>
            <person name="Miyauchi S."/>
            <person name="Poulain J."/>
            <person name="Riccioni C."/>
            <person name="Rubini A."/>
            <person name="Sitrit Y."/>
            <person name="Splivallo R."/>
            <person name="Traeger S."/>
            <person name="Wang M."/>
            <person name="Zifcakova L."/>
            <person name="Wipf D."/>
            <person name="Zambonelli A."/>
            <person name="Paolocci F."/>
            <person name="Nowrousian M."/>
            <person name="Ottonello S."/>
            <person name="Baldrian P."/>
            <person name="Spatafora J.W."/>
            <person name="Henrissat B."/>
            <person name="Nagy L.G."/>
            <person name="Aury J.M."/>
            <person name="Wincker P."/>
            <person name="Grigoriev I.V."/>
            <person name="Bonfante P."/>
            <person name="Martin F.M."/>
        </authorList>
    </citation>
    <scope>NUCLEOTIDE SEQUENCE [LARGE SCALE GENOMIC DNA]</scope>
    <source>
        <strain evidence="11 12">CCBAS932</strain>
    </source>
</reference>
<dbReference type="Proteomes" id="UP000277580">
    <property type="component" value="Unassembled WGS sequence"/>
</dbReference>
<dbReference type="InterPro" id="IPR022099">
    <property type="entry name" value="DUF3638"/>
</dbReference>
<sequence>MAQFRDIDLDSLSFIINHVFLPPQLPQRAETDVGEGNSVLLKVVRDIAKSYHERRGYDMDEQWMSAVKMLTNLCQLENNNSLDAKAFRKAVKYMGCGDVLALHIGAQNAGLILRQLENTMVFESFEASPLTGIVVGTVGKLRCSYPGPAIAVSLEKVKNAAFLKELSMFLEKMNREVLEQAAHKGAKAGSVVLEDRETQSPKFITEMLTGILRGIGGPANVQRIEKRIADDVLWDNARFPWRRSPLWLVVRVALQTTLRVPGEGHKEYKAFMVFLMARLLDLALSMHDFPSDVLFVMNAKLSRRVHKMRNGGLPEFAMVEARRVGDRAHDILGKRWTQAQGYYSSPFRWSPKSLSPEKDVRLSMNNTKEYLRVARSLGVTKQKLNSFTPNESKRINTTSGTLPPLGVLKGNPDKEIILADFEIWVKNNLDTWVTLTLDYSKACEEIGERIEDYISAAKLSTLVNPERSSVFILTMMELWIALDKIALKLHPLLRCYYTGFGEDFLTPLLLPQAQQRIRLRTIEEYIRARNIETLQKPTDSIYSNIVTERSFAVRYFDTSEDHQRLRRQILDDADNEIIRKVDQLYVKEMDYKALLEAADRLACEYFTHWEEGWTQHHRRCQRCLFITTAEKMKIEIFEMPLPEEELLQKAVVFELRCPLGFSIWRDTTYKVLTEVCTPSNLLPDEIQNPLETLDTYPGLQQYRQVIQRSRPQKLQWSSFTKSFLKSHYRFAKLPTTMASVCVNNGLRYGLYDGEGKKWTHQAIGGYSIRRSCTFKLPDGPYQKLQYTVRLTTHTPNAVISRQSDCPADIQLHEYIAFGLVRSGHRLQWLNMLRELRSRTLTFSSDAVNMLFSQCAWQAGPRGPPESSKALRESHIVLKDEEFGRSLLSELVNFLAIIESNWQEVVAAQTLIMLATQLLSFARHVSIIAGTARFLRDARRVCSGWTRELSTKLRHCKPQEMRELQLRIVQVAAVCRETYHVEQEHLHDLLYSREDIAILVECATIIHDNVPAINDTLAPPVRILLDRDRRLSHAIEKHVRSLILMDQIGLDLTCVWSAYRPGSPWKSLAEPNARWMVVSTAGVAGDRSQMVHYNLLTGQLLVDGLPLGRLPLEYVSHPTYVELFGEKVLDVYRANMDGMVFQTNQAIDESNLYDTSPTSSVQVGFAMQGKELIIRTRRETDSVVHQLIPRAKLHGDFPDHIIANHLHWLDLSTNRIELRDQKKPWVPEHSRYISDTNGFAPSELHLGADQRLIDVRSATAAAINSMLSPLEYQSYIDVRWKGGVVSAHLPRLKLDFFINGDQQLECRQFPGMFIDSDPNIGTLTGLGNRLVVRQGSIRSVLIPYGKVKFEQYENHHVRVEIDTRDVDEDRVKYHIYTIDPILGRLVGNGSLASHLYKIYLHAVTASCLPDNLTGRTGTEEALYLLRAAATWSFQKLEIEGVEAELFGLIESLTPVRVYYPKHMKTMQKVTWSCLSPIAQHEEFSSIVRDVLAHASRFQIFVEGGGDGSGSSAPTLNTQSREPRLLKRAAHRNAGFRTYEFGGSNGAERKDVVYEARDVPQKTSLDEAHVCYISALVERWPSRLNVCSNLMGVFERWGELRSETIEFVYDQQWLDQDLAEVWFELYQSLTMSTKERDTYRLLFLLSTIAYSGKTKMDLIESLLAFATVECFRSLRLPDFPSYDFEQGFEPDAQALRDALEGCATRFGDSDEADLQPNVDESEIELCLRRHQTYRSNLEEQLDSFVDAMVSQWRCEVPRKPARGFPLLDIPVAMAKVTMRFRDWHRNSGLQRHVLRVQAMLDNVNTEGKRNFQAYNFDPCRESTSSVNSAVPFENLLRVHPPDLLVPPPPTVGRDSASPKHSPKATPVDGGLESLLRDFESKSRGGFWEVYVKGLQQSLKALKDLPVSAESGRALPPANILESSKAKCKKYLTELFDAIRERLVPKRNDKGWMLYRAGLWPRISPMLLLQQLATNRGVQLNDEWRTVLVNYGKAISMLQRTQRLLNHARIGASSDLLKELENCGHEHWNQMEKTDWLLMEIENNLLVRPVQVDIASKMISPDEGRNTIMQLCMGEGKTSIIVPIAAASLADGEKLVRVVVLKPLIGQMFQTLVQRLGGLVNRRVYFLPFSRGVKIGVNEARTVHALLEECMENGGILLAQPEHILSFKLLGLERLYNAEQAPKADAGATRELRIVAQQLLETQRWLRKKSRDILDESDEILSIRHELIYTIGNSRPIEGHPDRWIVIQQVLDLIRQHLREAKFDPREFEVVPSSHEGGFDSIRILSIFAGQRLLKKIASKIVADHLPALSFRFLHEHLRKMAERFITDPTLREEECVFLRLQYQDNIVSTGILYLLRGLIAHKILLYVLHDKRWKVDYGLDPKRPTKLAVPYRAKDSPSGQSEFSHPDVAITLTCLSYYYGGLSESQLEICFRDVYKSDNPTMEYERWLKGVSVTNHSFKLRYLNAINLEDRNQWKKEIFPTFKYNKAVIDFYLSGVVFPMEAKEFSEKLSTSGWDIAEKKELHPTTGFSGTNDNQYLLPLSITQNDTEEQLNTNAKVLSYLLQPENNYMRTAGTSGERLNVKQLLEILTDSERDPKVKELPGAGAQALESQNKRDPRVKVLLDVGAQVLELRNNDVAKAWLGMVPENDAKAAVYFNDSDELTVVTRDGTTEPLLISAFAERLDGCLVYLDEAHTRGTDLKLPSNSRAAVTLGPNLTKDRLVQACMRMRKLGNGHSVLFCGPPEVDRKILVVANQAGRQSIEVRDVLHWCMTQTCNNARKLLPIWAKQGISHTNRYKACNELRLSFPQILLEQESKSLEEHYGFKRARGDILPSWNSTQRADGSELTAIQQKCKEFGVKSFGGASMLEEQERELSHEIECEREEQRPPKADPQKHQVTEDLKGLVEDGSLPPQARRRGTFIPAFEILRETSANQHIELASWPEKILATIDFATVIAGKRDTRSDDYIRPVNWILSMNHDPSTLIILSPYEVNDLLPRIRQSRSVVLHMYSPRTAKASPSYETLDFCTIPRPPKSWQLNRELMDSVNIFAGQLYFSNYETYERICGFLGLYLKARPPGKNVEIASDGFVDESSRKPLQMKDSTFTKSPVPFLRTLVGMRRKGQSYTTTHMGNILNGRSLSAEDFEHEESETKECMAKEKSIALPIMPYPGPPAGKET</sequence>
<evidence type="ECO:0000259" key="9">
    <source>
        <dbReference type="Pfam" id="PF12359"/>
    </source>
</evidence>
<dbReference type="GO" id="GO:0004843">
    <property type="term" value="F:cysteine-type deubiquitinase activity"/>
    <property type="evidence" value="ECO:0007669"/>
    <property type="project" value="UniProtKB-EC"/>
</dbReference>
<keyword evidence="12" id="KW-1185">Reference proteome</keyword>
<dbReference type="InterPro" id="IPR027417">
    <property type="entry name" value="P-loop_NTPase"/>
</dbReference>
<evidence type="ECO:0000313" key="11">
    <source>
        <dbReference type="EMBL" id="RPB15111.1"/>
    </source>
</evidence>
<name>A0A3N4L3A6_9PEZI</name>
<dbReference type="OrthoDB" id="3182339at2759"/>
<dbReference type="STRING" id="1392247.A0A3N4L3A6"/>
<dbReference type="SUPFAM" id="SSF52540">
    <property type="entry name" value="P-loop containing nucleoside triphosphate hydrolases"/>
    <property type="match status" value="1"/>
</dbReference>
<evidence type="ECO:0000313" key="12">
    <source>
        <dbReference type="Proteomes" id="UP000277580"/>
    </source>
</evidence>
<gene>
    <name evidence="11" type="ORF">P167DRAFT_518740</name>
</gene>
<dbReference type="GO" id="GO:0006508">
    <property type="term" value="P:proteolysis"/>
    <property type="evidence" value="ECO:0007669"/>
    <property type="project" value="UniProtKB-KW"/>
</dbReference>
<dbReference type="InParanoid" id="A0A3N4L3A6"/>
<dbReference type="EC" id="3.4.19.12" evidence="2"/>
<evidence type="ECO:0000256" key="1">
    <source>
        <dbReference type="ARBA" id="ARBA00000707"/>
    </source>
</evidence>
<keyword evidence="6" id="KW-0788">Thiol protease</keyword>
<evidence type="ECO:0000256" key="2">
    <source>
        <dbReference type="ARBA" id="ARBA00012759"/>
    </source>
</evidence>
<proteinExistence type="predicted"/>
<dbReference type="Pfam" id="PF12340">
    <property type="entry name" value="DUF3638"/>
    <property type="match status" value="1"/>
</dbReference>
<feature type="region of interest" description="Disordered" evidence="7">
    <location>
        <begin position="1841"/>
        <end position="1866"/>
    </location>
</feature>
<evidence type="ECO:0000256" key="4">
    <source>
        <dbReference type="ARBA" id="ARBA00022786"/>
    </source>
</evidence>
<keyword evidence="5" id="KW-0378">Hydrolase</keyword>
<keyword evidence="4" id="KW-0833">Ubl conjugation pathway</keyword>
<organism evidence="11 12">
    <name type="scientific">Morchella conica CCBAS932</name>
    <dbReference type="NCBI Taxonomy" id="1392247"/>
    <lineage>
        <taxon>Eukaryota</taxon>
        <taxon>Fungi</taxon>
        <taxon>Dikarya</taxon>
        <taxon>Ascomycota</taxon>
        <taxon>Pezizomycotina</taxon>
        <taxon>Pezizomycetes</taxon>
        <taxon>Pezizales</taxon>
        <taxon>Morchellaceae</taxon>
        <taxon>Morchella</taxon>
    </lineage>
</organism>
<dbReference type="InterPro" id="IPR022105">
    <property type="entry name" value="DUF3645"/>
</dbReference>
<dbReference type="Pfam" id="PF12359">
    <property type="entry name" value="DUF3645"/>
    <property type="match status" value="1"/>
</dbReference>
<evidence type="ECO:0000256" key="3">
    <source>
        <dbReference type="ARBA" id="ARBA00022670"/>
    </source>
</evidence>